<evidence type="ECO:0000313" key="2">
    <source>
        <dbReference type="EMBL" id="VGO23468.1"/>
    </source>
</evidence>
<keyword evidence="1" id="KW-0812">Transmembrane</keyword>
<accession>A0A6C2UT74</accession>
<dbReference type="AlphaFoldDB" id="A0A6C2UT74"/>
<organism evidence="2 3">
    <name type="scientific">Pontiella sulfatireligans</name>
    <dbReference type="NCBI Taxonomy" id="2750658"/>
    <lineage>
        <taxon>Bacteria</taxon>
        <taxon>Pseudomonadati</taxon>
        <taxon>Kiritimatiellota</taxon>
        <taxon>Kiritimatiellia</taxon>
        <taxon>Kiritimatiellales</taxon>
        <taxon>Pontiellaceae</taxon>
        <taxon>Pontiella</taxon>
    </lineage>
</organism>
<evidence type="ECO:0000256" key="1">
    <source>
        <dbReference type="SAM" id="Phobius"/>
    </source>
</evidence>
<gene>
    <name evidence="2" type="ORF">SCARR_05575</name>
</gene>
<dbReference type="Proteomes" id="UP000346198">
    <property type="component" value="Unassembled WGS sequence"/>
</dbReference>
<evidence type="ECO:0000313" key="3">
    <source>
        <dbReference type="Proteomes" id="UP000346198"/>
    </source>
</evidence>
<reference evidence="2 3" key="1">
    <citation type="submission" date="2019-04" db="EMBL/GenBank/DDBJ databases">
        <authorList>
            <person name="Van Vliet M D."/>
        </authorList>
    </citation>
    <scope>NUCLEOTIDE SEQUENCE [LARGE SCALE GENOMIC DNA]</scope>
    <source>
        <strain evidence="2 3">F21</strain>
    </source>
</reference>
<keyword evidence="1" id="KW-1133">Transmembrane helix</keyword>
<keyword evidence="1" id="KW-0472">Membrane</keyword>
<feature type="transmembrane region" description="Helical" evidence="1">
    <location>
        <begin position="186"/>
        <end position="205"/>
    </location>
</feature>
<proteinExistence type="predicted"/>
<feature type="transmembrane region" description="Helical" evidence="1">
    <location>
        <begin position="158"/>
        <end position="174"/>
    </location>
</feature>
<sequence length="215" mass="23697">MESLTTFKHGDFKSYSDLICGYQNIQKLSQHCQRTTDLVQSTINRRWHVLNFPECCISVYVPKTCVMREAVLGAICTTTPPTSEQTVTIDGTLLDLQKNKTIRIPISSSDFLSPVSMAGDKDGKARFTVAINSDDNGTSQRSVSVWIRPTIREITQQSAILLPLFGAVGTFILWRTGRTIAESVPLGALIGTLGVFFVLLVRILAGRKQATRSTT</sequence>
<name>A0A6C2UT74_9BACT</name>
<protein>
    <submittedName>
        <fullName evidence="2">Uncharacterized protein</fullName>
    </submittedName>
</protein>
<keyword evidence="3" id="KW-1185">Reference proteome</keyword>
<dbReference type="EMBL" id="CAAHFH010000004">
    <property type="protein sequence ID" value="VGO23468.1"/>
    <property type="molecule type" value="Genomic_DNA"/>
</dbReference>